<evidence type="ECO:0000256" key="6">
    <source>
        <dbReference type="ARBA" id="ARBA00093401"/>
    </source>
</evidence>
<evidence type="ECO:0000256" key="5">
    <source>
        <dbReference type="ARBA" id="ARBA00075513"/>
    </source>
</evidence>
<comment type="caution">
    <text evidence="10">The sequence shown here is derived from an EMBL/GenBank/DDBJ whole genome shotgun (WGS) entry which is preliminary data.</text>
</comment>
<reference evidence="10 11" key="1">
    <citation type="journal article" date="2020" name="Nature">
        <title>Six reference-quality genomes reveal evolution of bat adaptations.</title>
        <authorList>
            <person name="Jebb D."/>
            <person name="Huang Z."/>
            <person name="Pippel M."/>
            <person name="Hughes G.M."/>
            <person name="Lavrichenko K."/>
            <person name="Devanna P."/>
            <person name="Winkler S."/>
            <person name="Jermiin L.S."/>
            <person name="Skirmuntt E.C."/>
            <person name="Katzourakis A."/>
            <person name="Burkitt-Gray L."/>
            <person name="Ray D.A."/>
            <person name="Sullivan K.A.M."/>
            <person name="Roscito J.G."/>
            <person name="Kirilenko B.M."/>
            <person name="Davalos L.M."/>
            <person name="Corthals A.P."/>
            <person name="Power M.L."/>
            <person name="Jones G."/>
            <person name="Ransome R.D."/>
            <person name="Dechmann D.K.N."/>
            <person name="Locatelli A.G."/>
            <person name="Puechmaille S.J."/>
            <person name="Fedrigo O."/>
            <person name="Jarvis E.D."/>
            <person name="Hiller M."/>
            <person name="Vernes S.C."/>
            <person name="Myers E.W."/>
            <person name="Teeling E.C."/>
        </authorList>
    </citation>
    <scope>NUCLEOTIDE SEQUENCE [LARGE SCALE GENOMIC DNA]</scope>
    <source>
        <strain evidence="10">MMolMol1</strain>
        <tissue evidence="10">Muscle</tissue>
    </source>
</reference>
<dbReference type="InterPro" id="IPR057460">
    <property type="entry name" value="CAF17_C"/>
</dbReference>
<dbReference type="InParanoid" id="A0A7J8I7T8"/>
<dbReference type="GO" id="GO:0016226">
    <property type="term" value="P:iron-sulfur cluster assembly"/>
    <property type="evidence" value="ECO:0007669"/>
    <property type="project" value="TreeGrafter"/>
</dbReference>
<dbReference type="NCBIfam" id="TIGR03317">
    <property type="entry name" value="ygfZ_signature"/>
    <property type="match status" value="1"/>
</dbReference>
<evidence type="ECO:0000256" key="8">
    <source>
        <dbReference type="ARBA" id="ARBA00093625"/>
    </source>
</evidence>
<dbReference type="GO" id="GO:0005759">
    <property type="term" value="C:mitochondrial matrix"/>
    <property type="evidence" value="ECO:0007669"/>
    <property type="project" value="TreeGrafter"/>
</dbReference>
<dbReference type="FunCoup" id="A0A7J8I7T8">
    <property type="interactions" value="765"/>
</dbReference>
<dbReference type="Pfam" id="PF25455">
    <property type="entry name" value="Beta-barrel_CAF17_C"/>
    <property type="match status" value="1"/>
</dbReference>
<dbReference type="Proteomes" id="UP000550707">
    <property type="component" value="Unassembled WGS sequence"/>
</dbReference>
<dbReference type="FunFam" id="3.30.1360.120:FF:000015">
    <property type="entry name" value="IBA57, iron-sulfur cluster assembly"/>
    <property type="match status" value="1"/>
</dbReference>
<organism evidence="10 11">
    <name type="scientific">Molossus molossus</name>
    <name type="common">Pallas' mastiff bat</name>
    <name type="synonym">Vespertilio molossus</name>
    <dbReference type="NCBI Taxonomy" id="27622"/>
    <lineage>
        <taxon>Eukaryota</taxon>
        <taxon>Metazoa</taxon>
        <taxon>Chordata</taxon>
        <taxon>Craniata</taxon>
        <taxon>Vertebrata</taxon>
        <taxon>Euteleostomi</taxon>
        <taxon>Mammalia</taxon>
        <taxon>Eutheria</taxon>
        <taxon>Laurasiatheria</taxon>
        <taxon>Chiroptera</taxon>
        <taxon>Yangochiroptera</taxon>
        <taxon>Molossidae</taxon>
        <taxon>Molossus</taxon>
    </lineage>
</organism>
<evidence type="ECO:0000313" key="10">
    <source>
        <dbReference type="EMBL" id="KAF6480368.1"/>
    </source>
</evidence>
<keyword evidence="11" id="KW-1185">Reference proteome</keyword>
<dbReference type="PANTHER" id="PTHR22602">
    <property type="entry name" value="TRANSFERASE CAF17, MITOCHONDRIAL-RELATED"/>
    <property type="match status" value="1"/>
</dbReference>
<protein>
    <recommendedName>
        <fullName evidence="8">Iron-sulfur cluster assembly factor IBA57, mitochondrial</fullName>
    </recommendedName>
    <alternativeName>
        <fullName evidence="5">Iron-sulfur cluster assembly factor homolog</fullName>
    </alternativeName>
</protein>
<dbReference type="InterPro" id="IPR045179">
    <property type="entry name" value="YgfZ/GcvT"/>
</dbReference>
<comment type="subcellular location">
    <subcellularLocation>
        <location evidence="1">Mitochondrion</location>
    </subcellularLocation>
</comment>
<evidence type="ECO:0000259" key="9">
    <source>
        <dbReference type="Pfam" id="PF25455"/>
    </source>
</evidence>
<evidence type="ECO:0000256" key="3">
    <source>
        <dbReference type="ARBA" id="ARBA00023128"/>
    </source>
</evidence>
<accession>A0A7J8I7T8</accession>
<evidence type="ECO:0000256" key="4">
    <source>
        <dbReference type="ARBA" id="ARBA00023133"/>
    </source>
</evidence>
<dbReference type="Gene3D" id="3.30.1360.120">
    <property type="entry name" value="Probable tRNA modification gtpase trme, domain 1"/>
    <property type="match status" value="1"/>
</dbReference>
<dbReference type="SUPFAM" id="SSF103025">
    <property type="entry name" value="Folate-binding domain"/>
    <property type="match status" value="1"/>
</dbReference>
<evidence type="ECO:0000256" key="7">
    <source>
        <dbReference type="ARBA" id="ARBA00093447"/>
    </source>
</evidence>
<sequence>MAAAALFRGAAPRYGGPAWRWRLRAVSRYCLSHGSGENDSDRADSAAWACFRLGERALVRVRGPDSAIFLLGLLTNDLPLPVSAARVASPPARAGYAHFLNVQGRTLYDVILYGLPEHADQGPTFLLECDSSVLGALQKHLVLHKIRRKVLVEPCPELHVWAVLPGIPEEASGAEPLPKHQGTTILTRDPRTTHMGWRLLTQDESPALVPRGRLADVWDYHRHRYQQGVPEGVHDLPPGVALPLESNLAFMNGISFTKGCYVGQELTARTHHMGVIRKRLFPVQLLGSFPVGSITPGTTVLTESGQAAGKYRAGQGNVGLALLYLEKIKGPLHIRTTGSGRVALVTSVPDWWPTVTK</sequence>
<evidence type="ECO:0000256" key="2">
    <source>
        <dbReference type="ARBA" id="ARBA00022946"/>
    </source>
</evidence>
<dbReference type="InterPro" id="IPR017703">
    <property type="entry name" value="YgfZ/GCV_T_CS"/>
</dbReference>
<proteinExistence type="inferred from homology"/>
<dbReference type="InterPro" id="IPR027266">
    <property type="entry name" value="TrmE/GcvT-like"/>
</dbReference>
<name>A0A7J8I7T8_MOLMO</name>
<keyword evidence="2" id="KW-0809">Transit peptide</keyword>
<evidence type="ECO:0000256" key="1">
    <source>
        <dbReference type="ARBA" id="ARBA00004173"/>
    </source>
</evidence>
<dbReference type="GO" id="GO:0006783">
    <property type="term" value="P:heme biosynthetic process"/>
    <property type="evidence" value="ECO:0007669"/>
    <property type="project" value="UniProtKB-KW"/>
</dbReference>
<dbReference type="OrthoDB" id="191995at2759"/>
<feature type="domain" description="CAF17 C-terminal" evidence="9">
    <location>
        <begin position="277"/>
        <end position="353"/>
    </location>
</feature>
<comment type="function">
    <text evidence="6">Mitochondrial protein involved in the maturation of mitochondrial [4Fe-4S]-proteins in the late stage of the iron-sulfur cluster assembly pathway. Operates in cooperation with ISCA2 in the maturation of [4Fe-4S] proteins.</text>
</comment>
<gene>
    <name evidence="10" type="ORF">HJG59_006578</name>
</gene>
<dbReference type="PANTHER" id="PTHR22602:SF0">
    <property type="entry name" value="TRANSFERASE CAF17, MITOCHONDRIAL-RELATED"/>
    <property type="match status" value="1"/>
</dbReference>
<keyword evidence="4" id="KW-0350">Heme biosynthesis</keyword>
<dbReference type="EMBL" id="JACASF010000004">
    <property type="protein sequence ID" value="KAF6480368.1"/>
    <property type="molecule type" value="Genomic_DNA"/>
</dbReference>
<dbReference type="AlphaFoldDB" id="A0A7J8I7T8"/>
<evidence type="ECO:0000313" key="11">
    <source>
        <dbReference type="Proteomes" id="UP000550707"/>
    </source>
</evidence>
<keyword evidence="3" id="KW-0496">Mitochondrion</keyword>
<comment type="similarity">
    <text evidence="7">Belongs to the GcvT family. CAF17/IBA57 subfamily.</text>
</comment>